<accession>A0A8K0G5M7</accession>
<protein>
    <recommendedName>
        <fullName evidence="13">Odorant receptor</fullName>
    </recommendedName>
</protein>
<feature type="non-terminal residue" evidence="11">
    <location>
        <position position="1"/>
    </location>
</feature>
<feature type="transmembrane region" description="Helical" evidence="10">
    <location>
        <begin position="66"/>
        <end position="92"/>
    </location>
</feature>
<name>A0A8K0G5M7_IGNLU</name>
<evidence type="ECO:0000256" key="6">
    <source>
        <dbReference type="ARBA" id="ARBA00022989"/>
    </source>
</evidence>
<sequence length="260" mass="29665">MAQYANIENDVSDFVRNLEEISAFTQKVYLLLLLIEAVPLMIAPIIEKVPPLGVWTLKGHDKLTSFVIAEQVIAIFCAGILLWSLDCIYLGFCIEIVTQFKILCQYMEKLTTEGNSLDEMETNYLDKMKTCIRHHQLMLWFIKKFRQAFSLILLTQYLTAGPLICAELFVVFEGHSYQIRARHTFMFVGLTLQLSFYCISANYVADEALAVSNAVYCSKWFFHNFPSLKVPLLLTMQTAQRGITIKAGELVAINTETFVT</sequence>
<comment type="caution">
    <text evidence="11">The sequence shown here is derived from an EMBL/GenBank/DDBJ whole genome shotgun (WGS) entry which is preliminary data.</text>
</comment>
<dbReference type="GO" id="GO:0005549">
    <property type="term" value="F:odorant binding"/>
    <property type="evidence" value="ECO:0007669"/>
    <property type="project" value="InterPro"/>
</dbReference>
<evidence type="ECO:0000256" key="2">
    <source>
        <dbReference type="ARBA" id="ARBA00022475"/>
    </source>
</evidence>
<evidence type="ECO:0000313" key="11">
    <source>
        <dbReference type="EMBL" id="KAF2886786.1"/>
    </source>
</evidence>
<keyword evidence="9" id="KW-0807">Transducer</keyword>
<feature type="transmembrane region" description="Helical" evidence="10">
    <location>
        <begin position="184"/>
        <end position="205"/>
    </location>
</feature>
<dbReference type="GO" id="GO:0004984">
    <property type="term" value="F:olfactory receptor activity"/>
    <property type="evidence" value="ECO:0007669"/>
    <property type="project" value="InterPro"/>
</dbReference>
<evidence type="ECO:0000256" key="5">
    <source>
        <dbReference type="ARBA" id="ARBA00022725"/>
    </source>
</evidence>
<proteinExistence type="predicted"/>
<evidence type="ECO:0000313" key="12">
    <source>
        <dbReference type="Proteomes" id="UP000801492"/>
    </source>
</evidence>
<dbReference type="GO" id="GO:0005886">
    <property type="term" value="C:plasma membrane"/>
    <property type="evidence" value="ECO:0007669"/>
    <property type="project" value="UniProtKB-SubCell"/>
</dbReference>
<evidence type="ECO:0008006" key="13">
    <source>
        <dbReference type="Google" id="ProtNLM"/>
    </source>
</evidence>
<evidence type="ECO:0000256" key="9">
    <source>
        <dbReference type="ARBA" id="ARBA00023224"/>
    </source>
</evidence>
<keyword evidence="7 10" id="KW-0472">Membrane</keyword>
<dbReference type="OrthoDB" id="676979at2759"/>
<evidence type="ECO:0000256" key="3">
    <source>
        <dbReference type="ARBA" id="ARBA00022606"/>
    </source>
</evidence>
<dbReference type="AlphaFoldDB" id="A0A8K0G5M7"/>
<feature type="transmembrane region" description="Helical" evidence="10">
    <location>
        <begin position="28"/>
        <end position="46"/>
    </location>
</feature>
<evidence type="ECO:0000256" key="8">
    <source>
        <dbReference type="ARBA" id="ARBA00023170"/>
    </source>
</evidence>
<keyword evidence="4 10" id="KW-0812">Transmembrane</keyword>
<evidence type="ECO:0000256" key="4">
    <source>
        <dbReference type="ARBA" id="ARBA00022692"/>
    </source>
</evidence>
<evidence type="ECO:0000256" key="7">
    <source>
        <dbReference type="ARBA" id="ARBA00023136"/>
    </source>
</evidence>
<organism evidence="11 12">
    <name type="scientific">Ignelater luminosus</name>
    <name type="common">Cucubano</name>
    <name type="synonym">Pyrophorus luminosus</name>
    <dbReference type="NCBI Taxonomy" id="2038154"/>
    <lineage>
        <taxon>Eukaryota</taxon>
        <taxon>Metazoa</taxon>
        <taxon>Ecdysozoa</taxon>
        <taxon>Arthropoda</taxon>
        <taxon>Hexapoda</taxon>
        <taxon>Insecta</taxon>
        <taxon>Pterygota</taxon>
        <taxon>Neoptera</taxon>
        <taxon>Endopterygota</taxon>
        <taxon>Coleoptera</taxon>
        <taxon>Polyphaga</taxon>
        <taxon>Elateriformia</taxon>
        <taxon>Elateroidea</taxon>
        <taxon>Elateridae</taxon>
        <taxon>Agrypninae</taxon>
        <taxon>Pyrophorini</taxon>
        <taxon>Ignelater</taxon>
    </lineage>
</organism>
<dbReference type="PANTHER" id="PTHR21137">
    <property type="entry name" value="ODORANT RECEPTOR"/>
    <property type="match status" value="1"/>
</dbReference>
<dbReference type="EMBL" id="VTPC01086422">
    <property type="protein sequence ID" value="KAF2886786.1"/>
    <property type="molecule type" value="Genomic_DNA"/>
</dbReference>
<evidence type="ECO:0000256" key="10">
    <source>
        <dbReference type="SAM" id="Phobius"/>
    </source>
</evidence>
<evidence type="ECO:0000256" key="1">
    <source>
        <dbReference type="ARBA" id="ARBA00004651"/>
    </source>
</evidence>
<reference evidence="11" key="1">
    <citation type="submission" date="2019-08" db="EMBL/GenBank/DDBJ databases">
        <title>The genome of the North American firefly Photinus pyralis.</title>
        <authorList>
            <consortium name="Photinus pyralis genome working group"/>
            <person name="Fallon T.R."/>
            <person name="Sander Lower S.E."/>
            <person name="Weng J.-K."/>
        </authorList>
    </citation>
    <scope>NUCLEOTIDE SEQUENCE</scope>
    <source>
        <strain evidence="11">TRF0915ILg1</strain>
        <tissue evidence="11">Whole body</tissue>
    </source>
</reference>
<keyword evidence="5" id="KW-0552">Olfaction</keyword>
<comment type="subcellular location">
    <subcellularLocation>
        <location evidence="1">Cell membrane</location>
        <topology evidence="1">Multi-pass membrane protein</topology>
    </subcellularLocation>
</comment>
<dbReference type="Pfam" id="PF02949">
    <property type="entry name" value="7tm_6"/>
    <property type="match status" value="1"/>
</dbReference>
<dbReference type="PANTHER" id="PTHR21137:SF35">
    <property type="entry name" value="ODORANT RECEPTOR 19A-RELATED"/>
    <property type="match status" value="1"/>
</dbReference>
<dbReference type="GO" id="GO:0007165">
    <property type="term" value="P:signal transduction"/>
    <property type="evidence" value="ECO:0007669"/>
    <property type="project" value="UniProtKB-KW"/>
</dbReference>
<keyword evidence="12" id="KW-1185">Reference proteome</keyword>
<keyword evidence="6 10" id="KW-1133">Transmembrane helix</keyword>
<dbReference type="InterPro" id="IPR004117">
    <property type="entry name" value="7tm6_olfct_rcpt"/>
</dbReference>
<gene>
    <name evidence="11" type="ORF">ILUMI_19387</name>
</gene>
<keyword evidence="8" id="KW-0675">Receptor</keyword>
<keyword evidence="2" id="KW-1003">Cell membrane</keyword>
<feature type="transmembrane region" description="Helical" evidence="10">
    <location>
        <begin position="148"/>
        <end position="172"/>
    </location>
</feature>
<keyword evidence="3" id="KW-0716">Sensory transduction</keyword>
<dbReference type="Proteomes" id="UP000801492">
    <property type="component" value="Unassembled WGS sequence"/>
</dbReference>